<feature type="transmembrane region" description="Helical" evidence="9">
    <location>
        <begin position="68"/>
        <end position="95"/>
    </location>
</feature>
<feature type="transmembrane region" description="Helical" evidence="9">
    <location>
        <begin position="107"/>
        <end position="124"/>
    </location>
</feature>
<evidence type="ECO:0000256" key="4">
    <source>
        <dbReference type="ARBA" id="ARBA00022475"/>
    </source>
</evidence>
<evidence type="ECO:0000256" key="7">
    <source>
        <dbReference type="ARBA" id="ARBA00023136"/>
    </source>
</evidence>
<keyword evidence="3" id="KW-0813">Transport</keyword>
<keyword evidence="3" id="KW-0050">Antiport</keyword>
<evidence type="ECO:0000256" key="8">
    <source>
        <dbReference type="RuleBase" id="RU000320"/>
    </source>
</evidence>
<accession>A0A3S0HHD2</accession>
<evidence type="ECO:0000256" key="3">
    <source>
        <dbReference type="ARBA" id="ARBA00022449"/>
    </source>
</evidence>
<dbReference type="Proteomes" id="UP000276349">
    <property type="component" value="Unassembled WGS sequence"/>
</dbReference>
<dbReference type="GO" id="GO:0005886">
    <property type="term" value="C:plasma membrane"/>
    <property type="evidence" value="ECO:0007669"/>
    <property type="project" value="UniProtKB-SubCell"/>
</dbReference>
<keyword evidence="12" id="KW-1185">Reference proteome</keyword>
<feature type="transmembrane region" description="Helical" evidence="9">
    <location>
        <begin position="241"/>
        <end position="263"/>
    </location>
</feature>
<name>A0A3S0HHD2_9BACI</name>
<keyword evidence="5 8" id="KW-0812">Transmembrane</keyword>
<feature type="transmembrane region" description="Helical" evidence="9">
    <location>
        <begin position="130"/>
        <end position="150"/>
    </location>
</feature>
<dbReference type="RefSeq" id="WP_126295679.1">
    <property type="nucleotide sequence ID" value="NZ_CP155468.1"/>
</dbReference>
<dbReference type="Pfam" id="PF00361">
    <property type="entry name" value="Proton_antipo_M"/>
    <property type="match status" value="1"/>
</dbReference>
<dbReference type="InterPro" id="IPR001750">
    <property type="entry name" value="ND/Mrp_TM"/>
</dbReference>
<keyword evidence="6 9" id="KW-1133">Transmembrane helix</keyword>
<dbReference type="InterPro" id="IPR003918">
    <property type="entry name" value="NADH_UbQ_OxRdtase"/>
</dbReference>
<gene>
    <name evidence="11" type="ORF">EKG35_16645</name>
</gene>
<dbReference type="GO" id="GO:0042773">
    <property type="term" value="P:ATP synthesis coupled electron transport"/>
    <property type="evidence" value="ECO:0007669"/>
    <property type="project" value="InterPro"/>
</dbReference>
<feature type="transmembrane region" description="Helical" evidence="9">
    <location>
        <begin position="204"/>
        <end position="229"/>
    </location>
</feature>
<feature type="domain" description="NADH:quinone oxidoreductase/Mrp antiporter transmembrane" evidence="10">
    <location>
        <begin position="128"/>
        <end position="416"/>
    </location>
</feature>
<comment type="subcellular location">
    <subcellularLocation>
        <location evidence="1">Cell membrane</location>
        <topology evidence="1">Multi-pass membrane protein</topology>
    </subcellularLocation>
    <subcellularLocation>
        <location evidence="8">Membrane</location>
        <topology evidence="8">Multi-pass membrane protein</topology>
    </subcellularLocation>
</comment>
<feature type="transmembrane region" description="Helical" evidence="9">
    <location>
        <begin position="451"/>
        <end position="472"/>
    </location>
</feature>
<feature type="transmembrane region" description="Helical" evidence="9">
    <location>
        <begin position="405"/>
        <end position="430"/>
    </location>
</feature>
<dbReference type="PANTHER" id="PTHR42703:SF1">
    <property type="entry name" value="NA(+)_H(+) ANTIPORTER SUBUNIT D1"/>
    <property type="match status" value="1"/>
</dbReference>
<dbReference type="EMBL" id="RXNR01000065">
    <property type="protein sequence ID" value="RTQ89275.1"/>
    <property type="molecule type" value="Genomic_DNA"/>
</dbReference>
<comment type="similarity">
    <text evidence="2">Belongs to the CPA3 antiporters (TC 2.A.63) subunit D family.</text>
</comment>
<keyword evidence="7 9" id="KW-0472">Membrane</keyword>
<comment type="caution">
    <text evidence="11">The sequence shown here is derived from an EMBL/GenBank/DDBJ whole genome shotgun (WGS) entry which is preliminary data.</text>
</comment>
<dbReference type="GO" id="GO:0008137">
    <property type="term" value="F:NADH dehydrogenase (ubiquinone) activity"/>
    <property type="evidence" value="ECO:0007669"/>
    <property type="project" value="InterPro"/>
</dbReference>
<keyword evidence="4" id="KW-1003">Cell membrane</keyword>
<sequence>MNNLLVLPIIIPIITAVLLVFLRSHIMLQRIISLVTMLFLSLISYVLLELIQIEGILRLDFSGWLPPFGILFVADSFSLLLVLTASIVTTICLIYAFSTIGNRHEHMFFYPFVLFLIAGVNGSFLTGDIFNLFVCFEVMLLASYVLVALGGERIQLRESLKYVLINVVASWMFLVALAYLYGTLKTLNMAHIAMRVSEVGQDPMLTTVAILFLVVFSLKAGLLLFFWLPGSYSVPPTAVQALFAALLTKVGIYALIRLFTLMFPLNQEVTHTIIGVMAGLTIIAGCMGALSGRDVYTIATYNVIIGVGFILIGLAVGTETAITGAIYYLIHDMIAKALLFLLIGMMIYLTGETVVKKISGLIRNYPLFGWIFFIVMLALAGIPPLSGFVGKVLIGQGAIEEGSYVLLGIGFGSSIIVLYSLLRIFLASFFGETTISFEDRKPIPKGATMSFILLAISIVYIGVGAEAISVYVKDAARTLINPSIYIDAILKG</sequence>
<feature type="transmembrane region" description="Helical" evidence="9">
    <location>
        <begin position="162"/>
        <end position="184"/>
    </location>
</feature>
<feature type="transmembrane region" description="Helical" evidence="9">
    <location>
        <begin position="6"/>
        <end position="24"/>
    </location>
</feature>
<proteinExistence type="inferred from homology"/>
<dbReference type="NCBIfam" id="NF009306">
    <property type="entry name" value="PRK12663.1"/>
    <property type="match status" value="1"/>
</dbReference>
<evidence type="ECO:0000313" key="11">
    <source>
        <dbReference type="EMBL" id="RTQ89275.1"/>
    </source>
</evidence>
<feature type="transmembrane region" description="Helical" evidence="9">
    <location>
        <begin position="269"/>
        <end position="291"/>
    </location>
</feature>
<reference evidence="11 12" key="1">
    <citation type="submission" date="2018-12" db="EMBL/GenBank/DDBJ databases">
        <authorList>
            <person name="Yu L."/>
        </authorList>
    </citation>
    <scope>NUCLEOTIDE SEQUENCE [LARGE SCALE GENOMIC DNA]</scope>
    <source>
        <strain evidence="11 12">S5H2222</strain>
    </source>
</reference>
<evidence type="ECO:0000256" key="6">
    <source>
        <dbReference type="ARBA" id="ARBA00022989"/>
    </source>
</evidence>
<evidence type="ECO:0000256" key="1">
    <source>
        <dbReference type="ARBA" id="ARBA00004651"/>
    </source>
</evidence>
<evidence type="ECO:0000256" key="9">
    <source>
        <dbReference type="SAM" id="Phobius"/>
    </source>
</evidence>
<organism evidence="11 12">
    <name type="scientific">Lysinibacillus telephonicus</name>
    <dbReference type="NCBI Taxonomy" id="1714840"/>
    <lineage>
        <taxon>Bacteria</taxon>
        <taxon>Bacillati</taxon>
        <taxon>Bacillota</taxon>
        <taxon>Bacilli</taxon>
        <taxon>Bacillales</taxon>
        <taxon>Bacillaceae</taxon>
        <taxon>Lysinibacillus</taxon>
    </lineage>
</organism>
<dbReference type="NCBIfam" id="NF005818">
    <property type="entry name" value="PRK07691.1"/>
    <property type="match status" value="1"/>
</dbReference>
<dbReference type="OrthoDB" id="9811718at2"/>
<evidence type="ECO:0000256" key="2">
    <source>
        <dbReference type="ARBA" id="ARBA00005346"/>
    </source>
</evidence>
<dbReference type="AlphaFoldDB" id="A0A3S0HHD2"/>
<feature type="transmembrane region" description="Helical" evidence="9">
    <location>
        <begin position="31"/>
        <end position="48"/>
    </location>
</feature>
<feature type="transmembrane region" description="Helical" evidence="9">
    <location>
        <begin position="334"/>
        <end position="355"/>
    </location>
</feature>
<protein>
    <submittedName>
        <fullName evidence="11">Na+/H+ antiporter subunit D</fullName>
    </submittedName>
</protein>
<dbReference type="GO" id="GO:0015297">
    <property type="term" value="F:antiporter activity"/>
    <property type="evidence" value="ECO:0007669"/>
    <property type="project" value="UniProtKB-KW"/>
</dbReference>
<evidence type="ECO:0000313" key="12">
    <source>
        <dbReference type="Proteomes" id="UP000276349"/>
    </source>
</evidence>
<feature type="transmembrane region" description="Helical" evidence="9">
    <location>
        <begin position="303"/>
        <end position="328"/>
    </location>
</feature>
<feature type="transmembrane region" description="Helical" evidence="9">
    <location>
        <begin position="367"/>
        <end position="385"/>
    </location>
</feature>
<evidence type="ECO:0000256" key="5">
    <source>
        <dbReference type="ARBA" id="ARBA00022692"/>
    </source>
</evidence>
<dbReference type="PRINTS" id="PR01437">
    <property type="entry name" value="NUOXDRDTASE4"/>
</dbReference>
<evidence type="ECO:0000259" key="10">
    <source>
        <dbReference type="Pfam" id="PF00361"/>
    </source>
</evidence>
<dbReference type="PANTHER" id="PTHR42703">
    <property type="entry name" value="NADH DEHYDROGENASE"/>
    <property type="match status" value="1"/>
</dbReference>
<dbReference type="InterPro" id="IPR050586">
    <property type="entry name" value="CPA3_Na-H_Antiporter_D"/>
</dbReference>